<dbReference type="OrthoDB" id="1750608at2759"/>
<accession>A0A834LR54</accession>
<comment type="caution">
    <text evidence="2">The sequence shown here is derived from an EMBL/GenBank/DDBJ whole genome shotgun (WGS) entry which is preliminary data.</text>
</comment>
<dbReference type="Proteomes" id="UP000626092">
    <property type="component" value="Unassembled WGS sequence"/>
</dbReference>
<evidence type="ECO:0000256" key="1">
    <source>
        <dbReference type="SAM" id="MobiDB-lite"/>
    </source>
</evidence>
<protein>
    <submittedName>
        <fullName evidence="2">Uncharacterized protein</fullName>
    </submittedName>
</protein>
<gene>
    <name evidence="2" type="ORF">RHSIM_Rhsim05G0207600</name>
</gene>
<name>A0A834LR54_RHOSS</name>
<proteinExistence type="predicted"/>
<organism evidence="2 3">
    <name type="scientific">Rhododendron simsii</name>
    <name type="common">Sims's rhododendron</name>
    <dbReference type="NCBI Taxonomy" id="118357"/>
    <lineage>
        <taxon>Eukaryota</taxon>
        <taxon>Viridiplantae</taxon>
        <taxon>Streptophyta</taxon>
        <taxon>Embryophyta</taxon>
        <taxon>Tracheophyta</taxon>
        <taxon>Spermatophyta</taxon>
        <taxon>Magnoliopsida</taxon>
        <taxon>eudicotyledons</taxon>
        <taxon>Gunneridae</taxon>
        <taxon>Pentapetalae</taxon>
        <taxon>asterids</taxon>
        <taxon>Ericales</taxon>
        <taxon>Ericaceae</taxon>
        <taxon>Ericoideae</taxon>
        <taxon>Rhodoreae</taxon>
        <taxon>Rhododendron</taxon>
    </lineage>
</organism>
<feature type="region of interest" description="Disordered" evidence="1">
    <location>
        <begin position="319"/>
        <end position="343"/>
    </location>
</feature>
<reference evidence="2" key="1">
    <citation type="submission" date="2019-11" db="EMBL/GenBank/DDBJ databases">
        <authorList>
            <person name="Liu Y."/>
            <person name="Hou J."/>
            <person name="Li T.-Q."/>
            <person name="Guan C.-H."/>
            <person name="Wu X."/>
            <person name="Wu H.-Z."/>
            <person name="Ling F."/>
            <person name="Zhang R."/>
            <person name="Shi X.-G."/>
            <person name="Ren J.-P."/>
            <person name="Chen E.-F."/>
            <person name="Sun J.-M."/>
        </authorList>
    </citation>
    <scope>NUCLEOTIDE SEQUENCE</scope>
    <source>
        <strain evidence="2">Adult_tree_wgs_1</strain>
        <tissue evidence="2">Leaves</tissue>
    </source>
</reference>
<evidence type="ECO:0000313" key="3">
    <source>
        <dbReference type="Proteomes" id="UP000626092"/>
    </source>
</evidence>
<keyword evidence="3" id="KW-1185">Reference proteome</keyword>
<dbReference type="EMBL" id="WJXA01000005">
    <property type="protein sequence ID" value="KAF7144355.1"/>
    <property type="molecule type" value="Genomic_DNA"/>
</dbReference>
<dbReference type="AlphaFoldDB" id="A0A834LR54"/>
<sequence length="374" mass="41588">MFWSAVEPYLQSTFNRLSGEHSGSAVPASSQADFGRKKERRSISSAWHVTCLHRIVMPNVDIHGKKPVIRLMVIRIRCIEVTSREEAEAAFLNYQKEHIGSPGKEMSGSPSHQKDHFGSSSKSSSGCPVKERAACDWTGAKVDAVYLTFLQNDEDFQDFEHIRKYSWGSAMLSLLIDNLKKEPIEPYLQSTFNRLSGEHSGSAVPASSQADFGRKKERRSISNAWHVTCLHRIVMPNVDIHGKKPVIRSMVIRIRCIEVTSREEAEAAFLNYQKEHIGSPGKEMSGSPSHQKDHFGSSSKSSSGCPVKERAAVLRLQEMSGSPSHQKEHFGSSSDSSSSCHGVYSVKQAIDERDRACKELAELKSKLRSLALGE</sequence>
<evidence type="ECO:0000313" key="2">
    <source>
        <dbReference type="EMBL" id="KAF7144355.1"/>
    </source>
</evidence>
<feature type="region of interest" description="Disordered" evidence="1">
    <location>
        <begin position="101"/>
        <end position="128"/>
    </location>
</feature>
<feature type="region of interest" description="Disordered" evidence="1">
    <location>
        <begin position="278"/>
        <end position="306"/>
    </location>
</feature>